<keyword evidence="5" id="KW-1185">Reference proteome</keyword>
<keyword evidence="3" id="KW-0859">Xylose metabolism</keyword>
<keyword evidence="3" id="KW-0119">Carbohydrate metabolism</keyword>
<dbReference type="InterPro" id="IPR043129">
    <property type="entry name" value="ATPase_NBD"/>
</dbReference>
<evidence type="ECO:0000313" key="5">
    <source>
        <dbReference type="Proteomes" id="UP000184088"/>
    </source>
</evidence>
<keyword evidence="4" id="KW-0418">Kinase</keyword>
<organism evidence="4 5">
    <name type="scientific">Caldanaerobius fijiensis DSM 17918</name>
    <dbReference type="NCBI Taxonomy" id="1121256"/>
    <lineage>
        <taxon>Bacteria</taxon>
        <taxon>Bacillati</taxon>
        <taxon>Bacillota</taxon>
        <taxon>Clostridia</taxon>
        <taxon>Thermoanaerobacterales</taxon>
        <taxon>Thermoanaerobacteraceae</taxon>
        <taxon>Caldanaerobius</taxon>
    </lineage>
</organism>
<dbReference type="GO" id="GO:0042732">
    <property type="term" value="P:D-xylose metabolic process"/>
    <property type="evidence" value="ECO:0007669"/>
    <property type="project" value="UniProtKB-KW"/>
</dbReference>
<dbReference type="PANTHER" id="PTHR18964">
    <property type="entry name" value="ROK (REPRESSOR, ORF, KINASE) FAMILY"/>
    <property type="match status" value="1"/>
</dbReference>
<comment type="function">
    <text evidence="1">Transcriptional repressor of xylose-utilizing enzymes.</text>
</comment>
<keyword evidence="4" id="KW-0808">Transferase</keyword>
<dbReference type="InterPro" id="IPR036390">
    <property type="entry name" value="WH_DNA-bd_sf"/>
</dbReference>
<dbReference type="InterPro" id="IPR000600">
    <property type="entry name" value="ROK"/>
</dbReference>
<evidence type="ECO:0000256" key="2">
    <source>
        <dbReference type="ARBA" id="ARBA00006479"/>
    </source>
</evidence>
<dbReference type="PANTHER" id="PTHR18964:SF149">
    <property type="entry name" value="BIFUNCTIONAL UDP-N-ACETYLGLUCOSAMINE 2-EPIMERASE_N-ACETYLMANNOSAMINE KINASE"/>
    <property type="match status" value="1"/>
</dbReference>
<gene>
    <name evidence="4" type="ORF">SAMN02746089_01548</name>
</gene>
<dbReference type="AlphaFoldDB" id="A0A1M5A1I7"/>
<sequence length="411" mass="45240">MHNNTSIPSIDDSTFFDLANPKMIGNKNKASIIRLVRAKGPISRADIARQLNLSPPAVSNNINALLEAGIIKEVGTYDSSVGRKPVLLCFNSTFGYVLGIDIGEYKIHCGVANLDGDIIDFNEVPTMANEGGESVLNRVHNVILSMLERNKINNDKILAAGIGSPGIKNVNTGTNILAPFIKSWDQINLKNRMEEKFKFPFIVENDVDMSIIGEYWKGAGRNYENMAYIKLGDGVAARFILNGRLYRGVNFAAGEIGFMLPDKELIQDKFCEQGALERLICNDAIANTYKNKYEQLKGQKFPDEDISISDVLKRWEKGDDIANSIVEDIKIYLGIALINIISILNPEVIILGGQLSDVPQKFIVSLKDMLSKHVLFIPEIIPAQLGNNAGVIGAIAVALAKAEKLLSSFWE</sequence>
<reference evidence="4 5" key="1">
    <citation type="submission" date="2016-11" db="EMBL/GenBank/DDBJ databases">
        <authorList>
            <person name="Jaros S."/>
            <person name="Januszkiewicz K."/>
            <person name="Wedrychowicz H."/>
        </authorList>
    </citation>
    <scope>NUCLEOTIDE SEQUENCE [LARGE SCALE GENOMIC DNA]</scope>
    <source>
        <strain evidence="4 5">DSM 17918</strain>
    </source>
</reference>
<dbReference type="GO" id="GO:0016301">
    <property type="term" value="F:kinase activity"/>
    <property type="evidence" value="ECO:0007669"/>
    <property type="project" value="UniProtKB-KW"/>
</dbReference>
<protein>
    <submittedName>
        <fullName evidence="4">Sugar kinase of the NBD/HSP70 family, may contain an N-terminal HTH domain</fullName>
    </submittedName>
</protein>
<accession>A0A1M5A1I7</accession>
<dbReference type="SUPFAM" id="SSF53067">
    <property type="entry name" value="Actin-like ATPase domain"/>
    <property type="match status" value="1"/>
</dbReference>
<proteinExistence type="inferred from homology"/>
<comment type="similarity">
    <text evidence="2">Belongs to the ROK (NagC/XylR) family.</text>
</comment>
<dbReference type="STRING" id="1121256.SAMN02746089_01548"/>
<dbReference type="CDD" id="cd00090">
    <property type="entry name" value="HTH_ARSR"/>
    <property type="match status" value="1"/>
</dbReference>
<dbReference type="EMBL" id="FQVH01000015">
    <property type="protein sequence ID" value="SHF24179.1"/>
    <property type="molecule type" value="Genomic_DNA"/>
</dbReference>
<evidence type="ECO:0000256" key="1">
    <source>
        <dbReference type="ARBA" id="ARBA00002486"/>
    </source>
</evidence>
<dbReference type="Gene3D" id="3.30.420.40">
    <property type="match status" value="2"/>
</dbReference>
<dbReference type="Gene3D" id="1.10.10.10">
    <property type="entry name" value="Winged helix-like DNA-binding domain superfamily/Winged helix DNA-binding domain"/>
    <property type="match status" value="1"/>
</dbReference>
<name>A0A1M5A1I7_9THEO</name>
<dbReference type="Pfam" id="PF00480">
    <property type="entry name" value="ROK"/>
    <property type="match status" value="1"/>
</dbReference>
<evidence type="ECO:0000313" key="4">
    <source>
        <dbReference type="EMBL" id="SHF24179.1"/>
    </source>
</evidence>
<evidence type="ECO:0000256" key="3">
    <source>
        <dbReference type="ARBA" id="ARBA00022629"/>
    </source>
</evidence>
<dbReference type="Pfam" id="PF13412">
    <property type="entry name" value="HTH_24"/>
    <property type="match status" value="1"/>
</dbReference>
<dbReference type="SUPFAM" id="SSF46785">
    <property type="entry name" value="Winged helix' DNA-binding domain"/>
    <property type="match status" value="1"/>
</dbReference>
<dbReference type="InterPro" id="IPR036388">
    <property type="entry name" value="WH-like_DNA-bd_sf"/>
</dbReference>
<dbReference type="InterPro" id="IPR011991">
    <property type="entry name" value="ArsR-like_HTH"/>
</dbReference>
<dbReference type="Proteomes" id="UP000184088">
    <property type="component" value="Unassembled WGS sequence"/>
</dbReference>